<keyword evidence="1" id="KW-0812">Transmembrane</keyword>
<gene>
    <name evidence="2" type="ORF">A8708_30755</name>
</gene>
<keyword evidence="1" id="KW-0472">Membrane</keyword>
<evidence type="ECO:0000313" key="2">
    <source>
        <dbReference type="EMBL" id="OAS21260.1"/>
    </source>
</evidence>
<name>A0A198AJK6_9BACL</name>
<dbReference type="STRING" id="1850517.A8708_30755"/>
<keyword evidence="3" id="KW-1185">Reference proteome</keyword>
<dbReference type="RefSeq" id="WP_068662834.1">
    <property type="nucleotide sequence ID" value="NZ_LYPB01000049.1"/>
</dbReference>
<dbReference type="Proteomes" id="UP000078454">
    <property type="component" value="Unassembled WGS sequence"/>
</dbReference>
<dbReference type="EMBL" id="LYPB01000049">
    <property type="protein sequence ID" value="OAS21260.1"/>
    <property type="molecule type" value="Genomic_DNA"/>
</dbReference>
<dbReference type="OrthoDB" id="2886943at2"/>
<accession>A0A198AJK6</accession>
<reference evidence="2 3" key="1">
    <citation type="submission" date="2016-05" db="EMBL/GenBank/DDBJ databases">
        <title>Paenibacillus sp. 1ZS3-15 nov., isolated from the rhizosphere soil.</title>
        <authorList>
            <person name="Zhang X.X."/>
            <person name="Zhang J."/>
        </authorList>
    </citation>
    <scope>NUCLEOTIDE SEQUENCE [LARGE SCALE GENOMIC DNA]</scope>
    <source>
        <strain evidence="2 3">1ZS3-15</strain>
    </source>
</reference>
<organism evidence="2 3">
    <name type="scientific">Paenibacillus oryzisoli</name>
    <dbReference type="NCBI Taxonomy" id="1850517"/>
    <lineage>
        <taxon>Bacteria</taxon>
        <taxon>Bacillati</taxon>
        <taxon>Bacillota</taxon>
        <taxon>Bacilli</taxon>
        <taxon>Bacillales</taxon>
        <taxon>Paenibacillaceae</taxon>
        <taxon>Paenibacillus</taxon>
    </lineage>
</organism>
<proteinExistence type="predicted"/>
<sequence>MPESVQHVMLFLHVISALLLGSYVVFPFIVGRAASLSGAGQESFMGLLSTLNRIGQFSLIVTFISGGAMVSEGSFSGLWMALAIILLVIVGAVTGMIGGRIKKLRANSAAGKNTAADAAKIKTFSWIASIAVILAIVIMTNPQILA</sequence>
<comment type="caution">
    <text evidence="2">The sequence shown here is derived from an EMBL/GenBank/DDBJ whole genome shotgun (WGS) entry which is preliminary data.</text>
</comment>
<dbReference type="AlphaFoldDB" id="A0A198AJK6"/>
<evidence type="ECO:0008006" key="4">
    <source>
        <dbReference type="Google" id="ProtNLM"/>
    </source>
</evidence>
<evidence type="ECO:0000256" key="1">
    <source>
        <dbReference type="SAM" id="Phobius"/>
    </source>
</evidence>
<protein>
    <recommendedName>
        <fullName evidence="4">Copper resistance protein D domain-containing protein</fullName>
    </recommendedName>
</protein>
<feature type="transmembrane region" description="Helical" evidence="1">
    <location>
        <begin position="77"/>
        <end position="98"/>
    </location>
</feature>
<keyword evidence="1" id="KW-1133">Transmembrane helix</keyword>
<feature type="transmembrane region" description="Helical" evidence="1">
    <location>
        <begin position="6"/>
        <end position="30"/>
    </location>
</feature>
<evidence type="ECO:0000313" key="3">
    <source>
        <dbReference type="Proteomes" id="UP000078454"/>
    </source>
</evidence>
<feature type="transmembrane region" description="Helical" evidence="1">
    <location>
        <begin position="119"/>
        <end position="140"/>
    </location>
</feature>